<evidence type="ECO:0000313" key="3">
    <source>
        <dbReference type="EMBL" id="EFN85780.1"/>
    </source>
</evidence>
<sequence>MKGKKKRRKREDEAGPSRASPAPSDVSVASTVLMEEDPAISDEAPYSVVSWNKWDEERELALQDLLCKERRTAHARKAEITRDLRLCREEMQKVKMSVHASNQCREVLLQGMEDVGRKLEKANKAREKAESSLVAMKEEMALLRSQLDKAREDVGIERTKKRPQLK</sequence>
<dbReference type="Proteomes" id="UP000008237">
    <property type="component" value="Unassembled WGS sequence"/>
</dbReference>
<protein>
    <submittedName>
        <fullName evidence="3">Uncharacterized protein</fullName>
    </submittedName>
</protein>
<dbReference type="EMBL" id="GL447867">
    <property type="protein sequence ID" value="EFN85780.1"/>
    <property type="molecule type" value="Genomic_DNA"/>
</dbReference>
<evidence type="ECO:0000313" key="4">
    <source>
        <dbReference type="Proteomes" id="UP000008237"/>
    </source>
</evidence>
<organism evidence="4">
    <name type="scientific">Harpegnathos saltator</name>
    <name type="common">Jerdon's jumping ant</name>
    <dbReference type="NCBI Taxonomy" id="610380"/>
    <lineage>
        <taxon>Eukaryota</taxon>
        <taxon>Metazoa</taxon>
        <taxon>Ecdysozoa</taxon>
        <taxon>Arthropoda</taxon>
        <taxon>Hexapoda</taxon>
        <taxon>Insecta</taxon>
        <taxon>Pterygota</taxon>
        <taxon>Neoptera</taxon>
        <taxon>Endopterygota</taxon>
        <taxon>Hymenoptera</taxon>
        <taxon>Apocrita</taxon>
        <taxon>Aculeata</taxon>
        <taxon>Formicoidea</taxon>
        <taxon>Formicidae</taxon>
        <taxon>Ponerinae</taxon>
        <taxon>Ponerini</taxon>
        <taxon>Harpegnathos</taxon>
    </lineage>
</organism>
<keyword evidence="4" id="KW-1185">Reference proteome</keyword>
<evidence type="ECO:0000256" key="2">
    <source>
        <dbReference type="SAM" id="MobiDB-lite"/>
    </source>
</evidence>
<keyword evidence="1" id="KW-0175">Coiled coil</keyword>
<accession>E2BEU9</accession>
<feature type="compositionally biased region" description="Low complexity" evidence="2">
    <location>
        <begin position="16"/>
        <end position="31"/>
    </location>
</feature>
<dbReference type="AlphaFoldDB" id="E2BEU9"/>
<dbReference type="InParanoid" id="E2BEU9"/>
<gene>
    <name evidence="3" type="ORF">EAI_01208</name>
</gene>
<reference evidence="3 4" key="1">
    <citation type="journal article" date="2010" name="Science">
        <title>Genomic comparison of the ants Camponotus floridanus and Harpegnathos saltator.</title>
        <authorList>
            <person name="Bonasio R."/>
            <person name="Zhang G."/>
            <person name="Ye C."/>
            <person name="Mutti N.S."/>
            <person name="Fang X."/>
            <person name="Qin N."/>
            <person name="Donahue G."/>
            <person name="Yang P."/>
            <person name="Li Q."/>
            <person name="Li C."/>
            <person name="Zhang P."/>
            <person name="Huang Z."/>
            <person name="Berger S.L."/>
            <person name="Reinberg D."/>
            <person name="Wang J."/>
            <person name="Liebig J."/>
        </authorList>
    </citation>
    <scope>NUCLEOTIDE SEQUENCE [LARGE SCALE GENOMIC DNA]</scope>
    <source>
        <strain evidence="3 4">R22 G/1</strain>
    </source>
</reference>
<name>E2BEU9_HARSA</name>
<proteinExistence type="predicted"/>
<feature type="coiled-coil region" evidence="1">
    <location>
        <begin position="112"/>
        <end position="153"/>
    </location>
</feature>
<feature type="region of interest" description="Disordered" evidence="2">
    <location>
        <begin position="1"/>
        <end position="31"/>
    </location>
</feature>
<evidence type="ECO:0000256" key="1">
    <source>
        <dbReference type="SAM" id="Coils"/>
    </source>
</evidence>